<dbReference type="Pfam" id="PF24688">
    <property type="entry name" value="SseK_NleB"/>
    <property type="match status" value="1"/>
</dbReference>
<reference evidence="11 12" key="1">
    <citation type="journal article" date="2021" name="Microb. Ecol.">
        <title>Candidatus Mesenet longicola: Novel Endosymbionts of Brontispa longissima that Induce Cytoplasmic Incompatibility.</title>
        <authorList>
            <person name="Takano S."/>
            <person name="Gotoh Y."/>
            <person name="Hayashi T."/>
        </authorList>
    </citation>
    <scope>NUCLEOTIDE SEQUENCE [LARGE SCALE GENOMIC DNA]</scope>
    <source>
        <strain evidence="11">L5</strain>
    </source>
</reference>
<evidence type="ECO:0000256" key="3">
    <source>
        <dbReference type="ARBA" id="ARBA00022656"/>
    </source>
</evidence>
<dbReference type="InterPro" id="IPR057545">
    <property type="entry name" value="SseK_NleB"/>
</dbReference>
<evidence type="ECO:0000256" key="4">
    <source>
        <dbReference type="ARBA" id="ARBA00022676"/>
    </source>
</evidence>
<keyword evidence="7" id="KW-0843">Virulence</keyword>
<dbReference type="Proteomes" id="UP000637906">
    <property type="component" value="Unassembled WGS sequence"/>
</dbReference>
<keyword evidence="5" id="KW-0808">Transferase</keyword>
<evidence type="ECO:0000256" key="8">
    <source>
        <dbReference type="ARBA" id="ARBA00023211"/>
    </source>
</evidence>
<dbReference type="Gene3D" id="3.90.550.20">
    <property type="match status" value="1"/>
</dbReference>
<keyword evidence="12" id="KW-1185">Reference proteome</keyword>
<evidence type="ECO:0000313" key="12">
    <source>
        <dbReference type="Proteomes" id="UP000637906"/>
    </source>
</evidence>
<keyword evidence="2" id="KW-0964">Secreted</keyword>
<dbReference type="GO" id="GO:0043657">
    <property type="term" value="C:host cell"/>
    <property type="evidence" value="ECO:0007669"/>
    <property type="project" value="UniProtKB-SubCell"/>
</dbReference>
<evidence type="ECO:0000313" key="11">
    <source>
        <dbReference type="EMBL" id="GHM59876.1"/>
    </source>
</evidence>
<keyword evidence="8" id="KW-0464">Manganese</keyword>
<evidence type="ECO:0000256" key="9">
    <source>
        <dbReference type="ARBA" id="ARBA00093251"/>
    </source>
</evidence>
<comment type="subcellular location">
    <subcellularLocation>
        <location evidence="1">Host cell</location>
    </subcellularLocation>
</comment>
<comment type="catalytic activity">
    <reaction evidence="9">
        <text>L-arginyl-[protein] + UDP-N-acetyl-alpha-D-glucosamine = N(omega)-(N-acetyl-beta-D-glucosaminyl)-L-arginyl-[protein] + UDP + H(+)</text>
        <dbReference type="Rhea" id="RHEA:66632"/>
        <dbReference type="Rhea" id="RHEA-COMP:10532"/>
        <dbReference type="Rhea" id="RHEA-COMP:17079"/>
        <dbReference type="ChEBI" id="CHEBI:15378"/>
        <dbReference type="ChEBI" id="CHEBI:29965"/>
        <dbReference type="ChEBI" id="CHEBI:57705"/>
        <dbReference type="ChEBI" id="CHEBI:58223"/>
        <dbReference type="ChEBI" id="CHEBI:167322"/>
    </reaction>
    <physiologicalReaction direction="left-to-right" evidence="9">
        <dbReference type="Rhea" id="RHEA:66633"/>
    </physiologicalReaction>
</comment>
<organism evidence="11 12">
    <name type="scientific">Candidatus Mesenet longicola</name>
    <dbReference type="NCBI Taxonomy" id="1892558"/>
    <lineage>
        <taxon>Bacteria</taxon>
        <taxon>Pseudomonadati</taxon>
        <taxon>Pseudomonadota</taxon>
        <taxon>Alphaproteobacteria</taxon>
        <taxon>Rickettsiales</taxon>
        <taxon>Anaplasmataceae</taxon>
        <taxon>Candidatus Mesenet</taxon>
    </lineage>
</organism>
<evidence type="ECO:0000256" key="7">
    <source>
        <dbReference type="ARBA" id="ARBA00023026"/>
    </source>
</evidence>
<evidence type="ECO:0000256" key="5">
    <source>
        <dbReference type="ARBA" id="ARBA00022679"/>
    </source>
</evidence>
<dbReference type="GO" id="GO:0046872">
    <property type="term" value="F:metal ion binding"/>
    <property type="evidence" value="ECO:0007669"/>
    <property type="project" value="UniProtKB-KW"/>
</dbReference>
<dbReference type="EMBL" id="BNGU01000042">
    <property type="protein sequence ID" value="GHM59876.1"/>
    <property type="molecule type" value="Genomic_DNA"/>
</dbReference>
<keyword evidence="6" id="KW-0479">Metal-binding</keyword>
<gene>
    <name evidence="11" type="ORF">sL5_08690</name>
</gene>
<evidence type="ECO:0000256" key="10">
    <source>
        <dbReference type="ARBA" id="ARBA00093451"/>
    </source>
</evidence>
<protein>
    <submittedName>
        <fullName evidence="11">Uncharacterized protein</fullName>
    </submittedName>
</protein>
<name>A0A8J3HX39_9RICK</name>
<evidence type="ECO:0000256" key="1">
    <source>
        <dbReference type="ARBA" id="ARBA00004340"/>
    </source>
</evidence>
<keyword evidence="4" id="KW-0328">Glycosyltransferase</keyword>
<comment type="caution">
    <text evidence="11">The sequence shown here is derived from an EMBL/GenBank/DDBJ whole genome shotgun (WGS) entry which is preliminary data.</text>
</comment>
<sequence length="169" mass="19599">MAKVEPDRLICLYYLDDTLNKDQNQQMQALENLAPNIRAIDFNKLDWSEYDFEFDTNRLTSDLDSDKKMRMTEYLKLPNIDKRMGFRLDMMRILMLLKAGDGFIESKKIKPEEISNSKSVIYFDFDAKIEGKIGELNAPLGILASRTKDVVHSSKYKIVLLLLIVLVIL</sequence>
<evidence type="ECO:0000256" key="2">
    <source>
        <dbReference type="ARBA" id="ARBA00022525"/>
    </source>
</evidence>
<comment type="similarity">
    <text evidence="10">Belongs to the glycosyltransferase NleB family.</text>
</comment>
<dbReference type="GO" id="GO:0090729">
    <property type="term" value="F:toxin activity"/>
    <property type="evidence" value="ECO:0007669"/>
    <property type="project" value="UniProtKB-KW"/>
</dbReference>
<dbReference type="GO" id="GO:0016757">
    <property type="term" value="F:glycosyltransferase activity"/>
    <property type="evidence" value="ECO:0007669"/>
    <property type="project" value="UniProtKB-KW"/>
</dbReference>
<proteinExistence type="inferred from homology"/>
<accession>A0A8J3HX39</accession>
<keyword evidence="3" id="KW-0800">Toxin</keyword>
<dbReference type="AlphaFoldDB" id="A0A8J3HX39"/>
<evidence type="ECO:0000256" key="6">
    <source>
        <dbReference type="ARBA" id="ARBA00022723"/>
    </source>
</evidence>